<evidence type="ECO:0000259" key="2">
    <source>
        <dbReference type="PROSITE" id="PS50181"/>
    </source>
</evidence>
<dbReference type="CDD" id="cd09917">
    <property type="entry name" value="F-box_SF"/>
    <property type="match status" value="1"/>
</dbReference>
<gene>
    <name evidence="3" type="ORF">PG991_013440</name>
</gene>
<keyword evidence="4" id="KW-1185">Reference proteome</keyword>
<name>A0ABR1R6C7_9PEZI</name>
<dbReference type="EMBL" id="JAQQWI010000018">
    <property type="protein sequence ID" value="KAK8001218.1"/>
    <property type="molecule type" value="Genomic_DNA"/>
</dbReference>
<organism evidence="3 4">
    <name type="scientific">Apiospora marii</name>
    <dbReference type="NCBI Taxonomy" id="335849"/>
    <lineage>
        <taxon>Eukaryota</taxon>
        <taxon>Fungi</taxon>
        <taxon>Dikarya</taxon>
        <taxon>Ascomycota</taxon>
        <taxon>Pezizomycotina</taxon>
        <taxon>Sordariomycetes</taxon>
        <taxon>Xylariomycetidae</taxon>
        <taxon>Amphisphaeriales</taxon>
        <taxon>Apiosporaceae</taxon>
        <taxon>Apiospora</taxon>
    </lineage>
</organism>
<dbReference type="Proteomes" id="UP001396898">
    <property type="component" value="Unassembled WGS sequence"/>
</dbReference>
<comment type="caution">
    <text evidence="3">The sequence shown here is derived from an EMBL/GenBank/DDBJ whole genome shotgun (WGS) entry which is preliminary data.</text>
</comment>
<dbReference type="InterPro" id="IPR036047">
    <property type="entry name" value="F-box-like_dom_sf"/>
</dbReference>
<feature type="compositionally biased region" description="Basic and acidic residues" evidence="1">
    <location>
        <begin position="325"/>
        <end position="339"/>
    </location>
</feature>
<sequence>MAPHDNYRTCRLYQIPEELALEVCKLLEGSDVYIMRQTCRIFRRILSSLKFILWEARKKYRLKRISIRFFNLPKLPTDWGDVLERLRRGRCCSSCTDVRITKSPGRQSTYDKVMSRMVNDVRFCASCRVPHPLIMFPHSQRNIWDKHARCILSQGRITVCPHTTLSIPDLMERMGSVRVGESARILKCDKCFSGMSDSITRPSATWRPVTWPRHTYGRVEIEWEIPLRLDKKELFYVKGRMTRGLYGVDAVRVVRKALAKATKKHNGFLCPHRSFDEERVLWAFKSAYPYKPMKIPISVHRLRTEDRIERLSLAKDHPGGFPTNREARGALPRRREARGAHRRRREVADVACLQCNPFCSAWGNHPRWHWVLRDYEDGGLCLQRSMHLFIPNLKWYSPRDYDDWTQMLPPPSYGLPEDKELRHITWCPDKACANGKSWNNHVRVLRKVWLWNTEQYVPPPNAYPASRSFDVEARRVEDPCEYFKALPKPDKKSLGNRFLARGRTHVP</sequence>
<dbReference type="InterPro" id="IPR001810">
    <property type="entry name" value="F-box_dom"/>
</dbReference>
<evidence type="ECO:0000256" key="1">
    <source>
        <dbReference type="SAM" id="MobiDB-lite"/>
    </source>
</evidence>
<accession>A0ABR1R6C7</accession>
<dbReference type="PROSITE" id="PS50181">
    <property type="entry name" value="FBOX"/>
    <property type="match status" value="1"/>
</dbReference>
<proteinExistence type="predicted"/>
<dbReference type="SUPFAM" id="SSF81383">
    <property type="entry name" value="F-box domain"/>
    <property type="match status" value="1"/>
</dbReference>
<feature type="domain" description="F-box" evidence="2">
    <location>
        <begin position="9"/>
        <end position="57"/>
    </location>
</feature>
<evidence type="ECO:0000313" key="4">
    <source>
        <dbReference type="Proteomes" id="UP001396898"/>
    </source>
</evidence>
<feature type="region of interest" description="Disordered" evidence="1">
    <location>
        <begin position="319"/>
        <end position="342"/>
    </location>
</feature>
<protein>
    <recommendedName>
        <fullName evidence="2">F-box domain-containing protein</fullName>
    </recommendedName>
</protein>
<reference evidence="3 4" key="1">
    <citation type="submission" date="2023-01" db="EMBL/GenBank/DDBJ databases">
        <title>Analysis of 21 Apiospora genomes using comparative genomics revels a genus with tremendous synthesis potential of carbohydrate active enzymes and secondary metabolites.</title>
        <authorList>
            <person name="Sorensen T."/>
        </authorList>
    </citation>
    <scope>NUCLEOTIDE SEQUENCE [LARGE SCALE GENOMIC DNA]</scope>
    <source>
        <strain evidence="3 4">CBS 20057</strain>
    </source>
</reference>
<evidence type="ECO:0000313" key="3">
    <source>
        <dbReference type="EMBL" id="KAK8001218.1"/>
    </source>
</evidence>